<comment type="caution">
    <text evidence="14">The sequence shown here is derived from an EMBL/GenBank/DDBJ whole genome shotgun (WGS) entry which is preliminary data.</text>
</comment>
<dbReference type="Pfam" id="PF03007">
    <property type="entry name" value="WS_DGAT_cat"/>
    <property type="match status" value="1"/>
</dbReference>
<evidence type="ECO:0000256" key="5">
    <source>
        <dbReference type="ARBA" id="ARBA00022516"/>
    </source>
</evidence>
<dbReference type="Proteomes" id="UP001147653">
    <property type="component" value="Unassembled WGS sequence"/>
</dbReference>
<dbReference type="PANTHER" id="PTHR31650:SF1">
    <property type="entry name" value="WAX ESTER SYNTHASE_DIACYLGLYCEROL ACYLTRANSFERASE 4-RELATED"/>
    <property type="match status" value="1"/>
</dbReference>
<dbReference type="SUPFAM" id="SSF52777">
    <property type="entry name" value="CoA-dependent acyltransferases"/>
    <property type="match status" value="1"/>
</dbReference>
<feature type="domain" description="O-acyltransferase WSD1-like N-terminal" evidence="12">
    <location>
        <begin position="4"/>
        <end position="265"/>
    </location>
</feature>
<keyword evidence="5 11" id="KW-0444">Lipid biosynthesis</keyword>
<evidence type="ECO:0000256" key="4">
    <source>
        <dbReference type="ARBA" id="ARBA00013244"/>
    </source>
</evidence>
<dbReference type="GO" id="GO:0005886">
    <property type="term" value="C:plasma membrane"/>
    <property type="evidence" value="ECO:0007669"/>
    <property type="project" value="TreeGrafter"/>
</dbReference>
<evidence type="ECO:0000256" key="6">
    <source>
        <dbReference type="ARBA" id="ARBA00022679"/>
    </source>
</evidence>
<gene>
    <name evidence="14" type="ORF">OJ997_10605</name>
</gene>
<dbReference type="GO" id="GO:0004144">
    <property type="term" value="F:diacylglycerol O-acyltransferase activity"/>
    <property type="evidence" value="ECO:0007669"/>
    <property type="project" value="UniProtKB-EC"/>
</dbReference>
<keyword evidence="6 11" id="KW-0808">Transferase</keyword>
<name>A0A9X3N972_9ACTN</name>
<evidence type="ECO:0000256" key="8">
    <source>
        <dbReference type="ARBA" id="ARBA00023098"/>
    </source>
</evidence>
<organism evidence="14 15">
    <name type="scientific">Solirubrobacter phytolaccae</name>
    <dbReference type="NCBI Taxonomy" id="1404360"/>
    <lineage>
        <taxon>Bacteria</taxon>
        <taxon>Bacillati</taxon>
        <taxon>Actinomycetota</taxon>
        <taxon>Thermoleophilia</taxon>
        <taxon>Solirubrobacterales</taxon>
        <taxon>Solirubrobacteraceae</taxon>
        <taxon>Solirubrobacter</taxon>
    </lineage>
</organism>
<dbReference type="GO" id="GO:0019432">
    <property type="term" value="P:triglyceride biosynthetic process"/>
    <property type="evidence" value="ECO:0007669"/>
    <property type="project" value="TreeGrafter"/>
</dbReference>
<evidence type="ECO:0000256" key="7">
    <source>
        <dbReference type="ARBA" id="ARBA00022798"/>
    </source>
</evidence>
<proteinExistence type="inferred from homology"/>
<dbReference type="PANTHER" id="PTHR31650">
    <property type="entry name" value="O-ACYLTRANSFERASE (WSD1-LIKE) FAMILY PROTEIN"/>
    <property type="match status" value="1"/>
</dbReference>
<evidence type="ECO:0000256" key="3">
    <source>
        <dbReference type="ARBA" id="ARBA00009587"/>
    </source>
</evidence>
<evidence type="ECO:0000259" key="12">
    <source>
        <dbReference type="Pfam" id="PF03007"/>
    </source>
</evidence>
<comment type="catalytic activity">
    <reaction evidence="10 11">
        <text>an acyl-CoA + a 1,2-diacyl-sn-glycerol = a triacyl-sn-glycerol + CoA</text>
        <dbReference type="Rhea" id="RHEA:10868"/>
        <dbReference type="ChEBI" id="CHEBI:17815"/>
        <dbReference type="ChEBI" id="CHEBI:57287"/>
        <dbReference type="ChEBI" id="CHEBI:58342"/>
        <dbReference type="ChEBI" id="CHEBI:64615"/>
        <dbReference type="EC" id="2.3.1.20"/>
    </reaction>
</comment>
<sequence length="470" mass="50257">MARLTGLDASFLAFEKDGAHMHVGSVLVFEGPAPDYVAFAARIENGLHSVPRYRQKLAFPPLGVARPIWVDDPHFNVGYHVRHTALPAPAGDAELRALAGRVFAQQLDRDKPLWEIWLVDTMGDGRFALICKTHHALVDGISGVDIMSVLFDLSADAEEPEPGPPWSPRPAPSGAELLAEGLIERVTGPVRFARGLVAAPDRAGADAGRAVAGLAAMAAAGVAGAPPSPLNVRIGPHRRFAWVSADLDQFKAIKNALGGTINDVVLTVVTGALRAHLIRRGRDPEGTELKAMVPISVRADAERGALGNRVAAMYAPLPVGLPGALERFRTVHEAMAGLKESGQAVGAQAITRLADVAAPTVLDQAARLQSRQRFFNLTVTNVPGPQLPLFMMGRKLEAFYPKVPLVLNTALGIAIMSYDGHLFFGLLGDYDAMEDLDELATDLEAAIRELASCAGVKTSRKPRRRVPVRT</sequence>
<dbReference type="InterPro" id="IPR014292">
    <property type="entry name" value="Acyl_transf_WS/DGAT"/>
</dbReference>
<dbReference type="EMBL" id="JAPDDP010000015">
    <property type="protein sequence ID" value="MDA0180744.1"/>
    <property type="molecule type" value="Genomic_DNA"/>
</dbReference>
<dbReference type="EC" id="2.3.1.20" evidence="4 11"/>
<dbReference type="InterPro" id="IPR045034">
    <property type="entry name" value="O-acyltransferase_WSD1-like"/>
</dbReference>
<evidence type="ECO:0000256" key="10">
    <source>
        <dbReference type="ARBA" id="ARBA00048109"/>
    </source>
</evidence>
<evidence type="ECO:0000313" key="15">
    <source>
        <dbReference type="Proteomes" id="UP001147653"/>
    </source>
</evidence>
<evidence type="ECO:0000256" key="11">
    <source>
        <dbReference type="RuleBase" id="RU361241"/>
    </source>
</evidence>
<dbReference type="InterPro" id="IPR023213">
    <property type="entry name" value="CAT-like_dom_sf"/>
</dbReference>
<keyword evidence="9 11" id="KW-0012">Acyltransferase</keyword>
<dbReference type="RefSeq" id="WP_270025058.1">
    <property type="nucleotide sequence ID" value="NZ_JAPDDP010000015.1"/>
</dbReference>
<evidence type="ECO:0000256" key="9">
    <source>
        <dbReference type="ARBA" id="ARBA00023315"/>
    </source>
</evidence>
<reference evidence="14" key="1">
    <citation type="submission" date="2022-10" db="EMBL/GenBank/DDBJ databases">
        <title>The WGS of Solirubrobacter phytolaccae KCTC 29190.</title>
        <authorList>
            <person name="Jiang Z."/>
        </authorList>
    </citation>
    <scope>NUCLEOTIDE SEQUENCE</scope>
    <source>
        <strain evidence="14">KCTC 29190</strain>
    </source>
</reference>
<comment type="pathway">
    <text evidence="2">Lipid metabolism.</text>
</comment>
<keyword evidence="8 11" id="KW-0443">Lipid metabolism</keyword>
<dbReference type="GO" id="GO:0006071">
    <property type="term" value="P:glycerol metabolic process"/>
    <property type="evidence" value="ECO:0007669"/>
    <property type="project" value="UniProtKB-KW"/>
</dbReference>
<keyword evidence="7 11" id="KW-0319">Glycerol metabolism</keyword>
<dbReference type="AlphaFoldDB" id="A0A9X3N972"/>
<dbReference type="Pfam" id="PF06974">
    <property type="entry name" value="WS_DGAT_C"/>
    <property type="match status" value="1"/>
</dbReference>
<evidence type="ECO:0000259" key="13">
    <source>
        <dbReference type="Pfam" id="PF06974"/>
    </source>
</evidence>
<dbReference type="NCBIfam" id="TIGR02946">
    <property type="entry name" value="acyl_WS_DGAT"/>
    <property type="match status" value="1"/>
</dbReference>
<dbReference type="GO" id="GO:0051701">
    <property type="term" value="P:biological process involved in interaction with host"/>
    <property type="evidence" value="ECO:0007669"/>
    <property type="project" value="TreeGrafter"/>
</dbReference>
<evidence type="ECO:0000256" key="2">
    <source>
        <dbReference type="ARBA" id="ARBA00005189"/>
    </source>
</evidence>
<evidence type="ECO:0000313" key="14">
    <source>
        <dbReference type="EMBL" id="MDA0180744.1"/>
    </source>
</evidence>
<dbReference type="InterPro" id="IPR009721">
    <property type="entry name" value="O-acyltransferase_WSD1_C"/>
</dbReference>
<comment type="similarity">
    <text evidence="3 11">Belongs to the long-chain O-acyltransferase family.</text>
</comment>
<dbReference type="InterPro" id="IPR004255">
    <property type="entry name" value="O-acyltransferase_WSD1_N"/>
</dbReference>
<protein>
    <recommendedName>
        <fullName evidence="4 11">Diacylglycerol O-acyltransferase</fullName>
        <ecNumber evidence="4 11">2.3.1.20</ecNumber>
    </recommendedName>
</protein>
<evidence type="ECO:0000256" key="1">
    <source>
        <dbReference type="ARBA" id="ARBA00004771"/>
    </source>
</evidence>
<dbReference type="GO" id="GO:0071731">
    <property type="term" value="P:response to nitric oxide"/>
    <property type="evidence" value="ECO:0007669"/>
    <property type="project" value="TreeGrafter"/>
</dbReference>
<dbReference type="Gene3D" id="3.30.559.10">
    <property type="entry name" value="Chloramphenicol acetyltransferase-like domain"/>
    <property type="match status" value="1"/>
</dbReference>
<dbReference type="GO" id="GO:0001666">
    <property type="term" value="P:response to hypoxia"/>
    <property type="evidence" value="ECO:0007669"/>
    <property type="project" value="TreeGrafter"/>
</dbReference>
<accession>A0A9X3N972</accession>
<feature type="domain" description="O-acyltransferase WSD1 C-terminal" evidence="13">
    <location>
        <begin position="307"/>
        <end position="450"/>
    </location>
</feature>
<comment type="pathway">
    <text evidence="1 11">Glycerolipid metabolism; triacylglycerol biosynthesis.</text>
</comment>
<keyword evidence="15" id="KW-1185">Reference proteome</keyword>